<dbReference type="Pfam" id="PF02899">
    <property type="entry name" value="Phage_int_SAM_1"/>
    <property type="match status" value="1"/>
</dbReference>
<dbReference type="InterPro" id="IPR004107">
    <property type="entry name" value="Integrase_SAM-like_N"/>
</dbReference>
<keyword evidence="1" id="KW-0229">DNA integration</keyword>
<dbReference type="Gene3D" id="1.10.150.130">
    <property type="match status" value="1"/>
</dbReference>
<dbReference type="GO" id="GO:0015074">
    <property type="term" value="P:DNA integration"/>
    <property type="evidence" value="ECO:0007669"/>
    <property type="project" value="UniProtKB-KW"/>
</dbReference>
<dbReference type="PROSITE" id="PS51898">
    <property type="entry name" value="TYR_RECOMBINASE"/>
    <property type="match status" value="1"/>
</dbReference>
<organism evidence="5 6">
    <name type="scientific">Rhizobium lusitanum</name>
    <dbReference type="NCBI Taxonomy" id="293958"/>
    <lineage>
        <taxon>Bacteria</taxon>
        <taxon>Pseudomonadati</taxon>
        <taxon>Pseudomonadota</taxon>
        <taxon>Alphaproteobacteria</taxon>
        <taxon>Hyphomicrobiales</taxon>
        <taxon>Rhizobiaceae</taxon>
        <taxon>Rhizobium/Agrobacterium group</taxon>
        <taxon>Rhizobium</taxon>
    </lineage>
</organism>
<dbReference type="InterPro" id="IPR011010">
    <property type="entry name" value="DNA_brk_join_enz"/>
</dbReference>
<proteinExistence type="predicted"/>
<sequence length="420" mass="48195">MLEHFFVKPQTIDRIMDCWLGPQIEQYVKALCERAYTPRSIYRRVPVLVKFAAFTAGQNVERIEQAEGLFEPFIADWLSNRHSGRSADARRRDRNFVTGIMRHFFSLVVWKAGDDRTRPSLPDPFAIQIPGFFDYLRDERGLRQSSIAHYRHYLRVFERHLGDIGCDPKSLTLPVVTTFITTQASHFGRTVMISLASILRVFLRYLHREHVLQRDISKLVEIPQRYRLADIPRSISWSSVQDMLDQVDRRTVVGRRDYAMLLLMAVYGLRSREVALLTLDDVDWKRDRLHVHGRKAEHSTTYPLAPVVGEAIVDYLRNGRPDVQSRLLFWRHLAPQSPLTHSAVSATASKYLHRAGIPVSRPGSHTLRHACVQRLVDTGFSLKTIGDYVGHRAASSTMIYAKVQVDGLREVALGDGEDLQ</sequence>
<name>A0A1C3X7M1_9HYPH</name>
<gene>
    <name evidence="5" type="ORF">GA0061101_12751</name>
</gene>
<evidence type="ECO:0000256" key="2">
    <source>
        <dbReference type="ARBA" id="ARBA00023125"/>
    </source>
</evidence>
<dbReference type="InterPro" id="IPR050090">
    <property type="entry name" value="Tyrosine_recombinase_XerCD"/>
</dbReference>
<evidence type="ECO:0000256" key="1">
    <source>
        <dbReference type="ARBA" id="ARBA00022908"/>
    </source>
</evidence>
<evidence type="ECO:0000313" key="5">
    <source>
        <dbReference type="EMBL" id="SCB48248.1"/>
    </source>
</evidence>
<dbReference type="SUPFAM" id="SSF56349">
    <property type="entry name" value="DNA breaking-rejoining enzymes"/>
    <property type="match status" value="1"/>
</dbReference>
<dbReference type="Pfam" id="PF00589">
    <property type="entry name" value="Phage_integrase"/>
    <property type="match status" value="1"/>
</dbReference>
<accession>A0A1C3X7M1</accession>
<dbReference type="OrthoDB" id="67979at2"/>
<dbReference type="PANTHER" id="PTHR30349:SF90">
    <property type="entry name" value="TYROSINE RECOMBINASE XERD"/>
    <property type="match status" value="1"/>
</dbReference>
<feature type="domain" description="Tyr recombinase" evidence="4">
    <location>
        <begin position="230"/>
        <end position="413"/>
    </location>
</feature>
<evidence type="ECO:0000313" key="6">
    <source>
        <dbReference type="Proteomes" id="UP000199205"/>
    </source>
</evidence>
<dbReference type="GO" id="GO:0006310">
    <property type="term" value="P:DNA recombination"/>
    <property type="evidence" value="ECO:0007669"/>
    <property type="project" value="UniProtKB-KW"/>
</dbReference>
<reference evidence="5 6" key="1">
    <citation type="submission" date="2016-08" db="EMBL/GenBank/DDBJ databases">
        <authorList>
            <person name="Seilhamer J.J."/>
        </authorList>
    </citation>
    <scope>NUCLEOTIDE SEQUENCE [LARGE SCALE GENOMIC DNA]</scope>
    <source>
        <strain evidence="5 6">P1-7</strain>
    </source>
</reference>
<dbReference type="PANTHER" id="PTHR30349">
    <property type="entry name" value="PHAGE INTEGRASE-RELATED"/>
    <property type="match status" value="1"/>
</dbReference>
<dbReference type="Proteomes" id="UP000199205">
    <property type="component" value="Unassembled WGS sequence"/>
</dbReference>
<dbReference type="RefSeq" id="WP_004118273.1">
    <property type="nucleotide sequence ID" value="NZ_FMAF01000027.1"/>
</dbReference>
<dbReference type="AlphaFoldDB" id="A0A1C3X7M1"/>
<dbReference type="GO" id="GO:0003677">
    <property type="term" value="F:DNA binding"/>
    <property type="evidence" value="ECO:0007669"/>
    <property type="project" value="UniProtKB-KW"/>
</dbReference>
<dbReference type="InterPro" id="IPR002104">
    <property type="entry name" value="Integrase_catalytic"/>
</dbReference>
<dbReference type="InterPro" id="IPR013762">
    <property type="entry name" value="Integrase-like_cat_sf"/>
</dbReference>
<evidence type="ECO:0000259" key="4">
    <source>
        <dbReference type="PROSITE" id="PS51898"/>
    </source>
</evidence>
<evidence type="ECO:0000256" key="3">
    <source>
        <dbReference type="ARBA" id="ARBA00023172"/>
    </source>
</evidence>
<dbReference type="InterPro" id="IPR010998">
    <property type="entry name" value="Integrase_recombinase_N"/>
</dbReference>
<dbReference type="EMBL" id="FMAF01000027">
    <property type="protein sequence ID" value="SCB48248.1"/>
    <property type="molecule type" value="Genomic_DNA"/>
</dbReference>
<keyword evidence="3" id="KW-0233">DNA recombination</keyword>
<keyword evidence="2" id="KW-0238">DNA-binding</keyword>
<dbReference type="Gene3D" id="1.10.443.10">
    <property type="entry name" value="Intergrase catalytic core"/>
    <property type="match status" value="1"/>
</dbReference>
<protein>
    <submittedName>
        <fullName evidence="5">Site-specific recombinase XerD</fullName>
    </submittedName>
</protein>